<evidence type="ECO:0000313" key="1">
    <source>
        <dbReference type="EMBL" id="KFB37235.1"/>
    </source>
</evidence>
<dbReference type="VEuPathDB" id="VectorBase:ASIC004450"/>
<proteinExistence type="predicted"/>
<protein>
    <submittedName>
        <fullName evidence="1 2">Uncharacterized protein</fullName>
    </submittedName>
</protein>
<keyword evidence="3" id="KW-1185">Reference proteome</keyword>
<evidence type="ECO:0000313" key="2">
    <source>
        <dbReference type="EnsemblMetazoa" id="ASIC004450-PA"/>
    </source>
</evidence>
<reference evidence="1 3" key="1">
    <citation type="journal article" date="2014" name="BMC Genomics">
        <title>Genome sequence of Anopheles sinensis provides insight into genetics basis of mosquito competence for malaria parasites.</title>
        <authorList>
            <person name="Zhou D."/>
            <person name="Zhang D."/>
            <person name="Ding G."/>
            <person name="Shi L."/>
            <person name="Hou Q."/>
            <person name="Ye Y."/>
            <person name="Xu Y."/>
            <person name="Zhou H."/>
            <person name="Xiong C."/>
            <person name="Li S."/>
            <person name="Yu J."/>
            <person name="Hong S."/>
            <person name="Yu X."/>
            <person name="Zou P."/>
            <person name="Chen C."/>
            <person name="Chang X."/>
            <person name="Wang W."/>
            <person name="Lv Y."/>
            <person name="Sun Y."/>
            <person name="Ma L."/>
            <person name="Shen B."/>
            <person name="Zhu C."/>
        </authorList>
    </citation>
    <scope>NUCLEOTIDE SEQUENCE [LARGE SCALE GENOMIC DNA]</scope>
</reference>
<reference evidence="2" key="2">
    <citation type="submission" date="2020-05" db="UniProtKB">
        <authorList>
            <consortium name="EnsemblMetazoa"/>
        </authorList>
    </citation>
    <scope>IDENTIFICATION</scope>
</reference>
<dbReference type="Proteomes" id="UP000030765">
    <property type="component" value="Unassembled WGS sequence"/>
</dbReference>
<dbReference type="AlphaFoldDB" id="A0A084VGZ1"/>
<evidence type="ECO:0000313" key="3">
    <source>
        <dbReference type="Proteomes" id="UP000030765"/>
    </source>
</evidence>
<dbReference type="EMBL" id="KE524840">
    <property type="protein sequence ID" value="KFB37235.1"/>
    <property type="molecule type" value="Genomic_DNA"/>
</dbReference>
<accession>A0A084VGZ1</accession>
<organism evidence="1">
    <name type="scientific">Anopheles sinensis</name>
    <name type="common">Mosquito</name>
    <dbReference type="NCBI Taxonomy" id="74873"/>
    <lineage>
        <taxon>Eukaryota</taxon>
        <taxon>Metazoa</taxon>
        <taxon>Ecdysozoa</taxon>
        <taxon>Arthropoda</taxon>
        <taxon>Hexapoda</taxon>
        <taxon>Insecta</taxon>
        <taxon>Pterygota</taxon>
        <taxon>Neoptera</taxon>
        <taxon>Endopterygota</taxon>
        <taxon>Diptera</taxon>
        <taxon>Nematocera</taxon>
        <taxon>Culicoidea</taxon>
        <taxon>Culicidae</taxon>
        <taxon>Anophelinae</taxon>
        <taxon>Anopheles</taxon>
    </lineage>
</organism>
<sequence>MTVVRWKECRQKNPNKHSASRIACEWLIALGRENVGSGFGFEAPHTCTRRYRA</sequence>
<dbReference type="EnsemblMetazoa" id="ASIC004450-RA">
    <property type="protein sequence ID" value="ASIC004450-PA"/>
    <property type="gene ID" value="ASIC004450"/>
</dbReference>
<dbReference type="EMBL" id="ATLV01013117">
    <property type="status" value="NOT_ANNOTATED_CDS"/>
    <property type="molecule type" value="Genomic_DNA"/>
</dbReference>
<gene>
    <name evidence="1" type="ORF">ZHAS_00004450</name>
</gene>
<name>A0A084VGZ1_ANOSI</name>